<evidence type="ECO:0008006" key="3">
    <source>
        <dbReference type="Google" id="ProtNLM"/>
    </source>
</evidence>
<dbReference type="EMBL" id="REGN01004624">
    <property type="protein sequence ID" value="RNA16795.1"/>
    <property type="molecule type" value="Genomic_DNA"/>
</dbReference>
<proteinExistence type="predicted"/>
<reference evidence="1 2" key="1">
    <citation type="journal article" date="2018" name="Sci. Rep.">
        <title>Genomic signatures of local adaptation to the degree of environmental predictability in rotifers.</title>
        <authorList>
            <person name="Franch-Gras L."/>
            <person name="Hahn C."/>
            <person name="Garcia-Roger E.M."/>
            <person name="Carmona M.J."/>
            <person name="Serra M."/>
            <person name="Gomez A."/>
        </authorList>
    </citation>
    <scope>NUCLEOTIDE SEQUENCE [LARGE SCALE GENOMIC DNA]</scope>
    <source>
        <strain evidence="1">HYR1</strain>
    </source>
</reference>
<dbReference type="Proteomes" id="UP000276133">
    <property type="component" value="Unassembled WGS sequence"/>
</dbReference>
<comment type="caution">
    <text evidence="1">The sequence shown here is derived from an EMBL/GenBank/DDBJ whole genome shotgun (WGS) entry which is preliminary data.</text>
</comment>
<organism evidence="1 2">
    <name type="scientific">Brachionus plicatilis</name>
    <name type="common">Marine rotifer</name>
    <name type="synonym">Brachionus muelleri</name>
    <dbReference type="NCBI Taxonomy" id="10195"/>
    <lineage>
        <taxon>Eukaryota</taxon>
        <taxon>Metazoa</taxon>
        <taxon>Spiralia</taxon>
        <taxon>Gnathifera</taxon>
        <taxon>Rotifera</taxon>
        <taxon>Eurotatoria</taxon>
        <taxon>Monogononta</taxon>
        <taxon>Pseudotrocha</taxon>
        <taxon>Ploima</taxon>
        <taxon>Brachionidae</taxon>
        <taxon>Brachionus</taxon>
    </lineage>
</organism>
<keyword evidence="2" id="KW-1185">Reference proteome</keyword>
<accession>A0A3M7R0P0</accession>
<sequence length="101" mass="11537">MVQKLMSTLSRDGSFLFIPNLSINIVDNNGVIESRKFLTSFQCLARCLANSNCDLIQINQNTCSLLLKYAVYHTDSNLDSSIYYNKIKSLFFNSPSFYLTF</sequence>
<evidence type="ECO:0000313" key="1">
    <source>
        <dbReference type="EMBL" id="RNA16795.1"/>
    </source>
</evidence>
<protein>
    <recommendedName>
        <fullName evidence="3">Apple domain-containing protein</fullName>
    </recommendedName>
</protein>
<name>A0A3M7R0P0_BRAPC</name>
<dbReference type="AlphaFoldDB" id="A0A3M7R0P0"/>
<evidence type="ECO:0000313" key="2">
    <source>
        <dbReference type="Proteomes" id="UP000276133"/>
    </source>
</evidence>
<gene>
    <name evidence="1" type="ORF">BpHYR1_028033</name>
</gene>